<dbReference type="Proteomes" id="UP000650511">
    <property type="component" value="Unassembled WGS sequence"/>
</dbReference>
<feature type="transmembrane region" description="Helical" evidence="1">
    <location>
        <begin position="40"/>
        <end position="60"/>
    </location>
</feature>
<protein>
    <submittedName>
        <fullName evidence="2">Uncharacterized protein</fullName>
    </submittedName>
</protein>
<accession>A0A8J3ADT3</accession>
<evidence type="ECO:0000256" key="1">
    <source>
        <dbReference type="SAM" id="Phobius"/>
    </source>
</evidence>
<sequence length="102" mass="10774">MAIVIAVSFGVASLVSLAAAIRVLFGKRVERDRSERTQRIAVWVLVAIGAGVMSVGLLISDGDVSSPYFGISLVSAVIIGGVVPVLAFRIEGHQMLHGRRSE</sequence>
<evidence type="ECO:0000313" key="3">
    <source>
        <dbReference type="Proteomes" id="UP000650511"/>
    </source>
</evidence>
<dbReference type="AlphaFoldDB" id="A0A8J3ADT3"/>
<keyword evidence="3" id="KW-1185">Reference proteome</keyword>
<reference evidence="2" key="1">
    <citation type="journal article" date="2014" name="Int. J. Syst. Evol. Microbiol.">
        <title>Complete genome sequence of Corynebacterium casei LMG S-19264T (=DSM 44701T), isolated from a smear-ripened cheese.</title>
        <authorList>
            <consortium name="US DOE Joint Genome Institute (JGI-PGF)"/>
            <person name="Walter F."/>
            <person name="Albersmeier A."/>
            <person name="Kalinowski J."/>
            <person name="Ruckert C."/>
        </authorList>
    </citation>
    <scope>NUCLEOTIDE SEQUENCE</scope>
    <source>
        <strain evidence="2">CGMCC 1.14988</strain>
    </source>
</reference>
<keyword evidence="1" id="KW-1133">Transmembrane helix</keyword>
<keyword evidence="1" id="KW-0812">Transmembrane</keyword>
<comment type="caution">
    <text evidence="2">The sequence shown here is derived from an EMBL/GenBank/DDBJ whole genome shotgun (WGS) entry which is preliminary data.</text>
</comment>
<dbReference type="EMBL" id="BMHA01000020">
    <property type="protein sequence ID" value="GGI09848.1"/>
    <property type="molecule type" value="Genomic_DNA"/>
</dbReference>
<keyword evidence="1" id="KW-0472">Membrane</keyword>
<reference evidence="2" key="2">
    <citation type="submission" date="2020-09" db="EMBL/GenBank/DDBJ databases">
        <authorList>
            <person name="Sun Q."/>
            <person name="Zhou Y."/>
        </authorList>
    </citation>
    <scope>NUCLEOTIDE SEQUENCE</scope>
    <source>
        <strain evidence="2">CGMCC 1.14988</strain>
    </source>
</reference>
<organism evidence="2 3">
    <name type="scientific">Egicoccus halophilus</name>
    <dbReference type="NCBI Taxonomy" id="1670830"/>
    <lineage>
        <taxon>Bacteria</taxon>
        <taxon>Bacillati</taxon>
        <taxon>Actinomycetota</taxon>
        <taxon>Nitriliruptoria</taxon>
        <taxon>Egicoccales</taxon>
        <taxon>Egicoccaceae</taxon>
        <taxon>Egicoccus</taxon>
    </lineage>
</organism>
<evidence type="ECO:0000313" key="2">
    <source>
        <dbReference type="EMBL" id="GGI09848.1"/>
    </source>
</evidence>
<proteinExistence type="predicted"/>
<feature type="transmembrane region" description="Helical" evidence="1">
    <location>
        <begin position="6"/>
        <end position="25"/>
    </location>
</feature>
<gene>
    <name evidence="2" type="ORF">GCM10011354_36110</name>
</gene>
<name>A0A8J3ADT3_9ACTN</name>
<feature type="transmembrane region" description="Helical" evidence="1">
    <location>
        <begin position="66"/>
        <end position="90"/>
    </location>
</feature>